<dbReference type="InterPro" id="IPR001296">
    <property type="entry name" value="Glyco_trans_1"/>
</dbReference>
<feature type="domain" description="Glycosyl transferase family 1" evidence="3">
    <location>
        <begin position="171"/>
        <end position="323"/>
    </location>
</feature>
<gene>
    <name evidence="5" type="ORF">C667_03118</name>
</gene>
<dbReference type="GO" id="GO:0016757">
    <property type="term" value="F:glycosyltransferase activity"/>
    <property type="evidence" value="ECO:0007669"/>
    <property type="project" value="UniProtKB-KW"/>
</dbReference>
<dbReference type="Gene3D" id="3.40.50.2000">
    <property type="entry name" value="Glycogen Phosphorylase B"/>
    <property type="match status" value="2"/>
</dbReference>
<feature type="domain" description="Glycosyltransferase subfamily 4-like N-terminal" evidence="4">
    <location>
        <begin position="24"/>
        <end position="154"/>
    </location>
</feature>
<dbReference type="PANTHER" id="PTHR12526:SF510">
    <property type="entry name" value="D-INOSITOL 3-PHOSPHATE GLYCOSYLTRANSFERASE"/>
    <property type="match status" value="1"/>
</dbReference>
<dbReference type="Pfam" id="PF13439">
    <property type="entry name" value="Glyco_transf_4"/>
    <property type="match status" value="1"/>
</dbReference>
<organism evidence="5 6">
    <name type="scientific">Thauera phenylacetica B4P</name>
    <dbReference type="NCBI Taxonomy" id="1234382"/>
    <lineage>
        <taxon>Bacteria</taxon>
        <taxon>Pseudomonadati</taxon>
        <taxon>Pseudomonadota</taxon>
        <taxon>Betaproteobacteria</taxon>
        <taxon>Rhodocyclales</taxon>
        <taxon>Zoogloeaceae</taxon>
        <taxon>Thauera</taxon>
    </lineage>
</organism>
<protein>
    <recommendedName>
        <fullName evidence="7">Group 1 glycosyl transferase</fullName>
    </recommendedName>
</protein>
<dbReference type="AlphaFoldDB" id="N7A2N8"/>
<keyword evidence="6" id="KW-1185">Reference proteome</keyword>
<dbReference type="EMBL" id="AMXF01000009">
    <property type="protein sequence ID" value="ENO98559.1"/>
    <property type="molecule type" value="Genomic_DNA"/>
</dbReference>
<accession>N7A2N8</accession>
<proteinExistence type="predicted"/>
<dbReference type="SUPFAM" id="SSF53756">
    <property type="entry name" value="UDP-Glycosyltransferase/glycogen phosphorylase"/>
    <property type="match status" value="1"/>
</dbReference>
<dbReference type="Proteomes" id="UP000013047">
    <property type="component" value="Unassembled WGS sequence"/>
</dbReference>
<sequence length="358" mass="38896">MIVHILNSVYGDSTGGRWSATLKTGELLTQRGHRVTLLIAPEDAGKVPDYAGTNIDVVTLRNSGHYDLIASWRARRLIRARKIDAVIAHSGRAIHMLKRAVPTGVPVIAFNHSHNIKRTLKADAFFCITPYMKQIVDAATGATKPAYVISNAVNVPPDELLVRPENPVFTVGAMARMAPNKGVSDLVEALGLLSREGVAFRAVIAGDGEVRAQLEARVAELGLQDRVSFPGWLRAEQKQAFFRDADVICFTSEWDVQPLVILESFAWGRALIGTDIDGPSSCYEDAKTALVVPPNDPFALAVALRRLHDDPVLRSTLATNARRQARGAYADEVIAELLDSHVSDLVARARGGEARRGA</sequence>
<evidence type="ECO:0000313" key="6">
    <source>
        <dbReference type="Proteomes" id="UP000013047"/>
    </source>
</evidence>
<dbReference type="CDD" id="cd03801">
    <property type="entry name" value="GT4_PimA-like"/>
    <property type="match status" value="1"/>
</dbReference>
<name>N7A2N8_9RHOO</name>
<keyword evidence="1" id="KW-0328">Glycosyltransferase</keyword>
<keyword evidence="2" id="KW-0808">Transferase</keyword>
<evidence type="ECO:0000256" key="1">
    <source>
        <dbReference type="ARBA" id="ARBA00022676"/>
    </source>
</evidence>
<evidence type="ECO:0000259" key="3">
    <source>
        <dbReference type="Pfam" id="PF00534"/>
    </source>
</evidence>
<comment type="caution">
    <text evidence="5">The sequence shown here is derived from an EMBL/GenBank/DDBJ whole genome shotgun (WGS) entry which is preliminary data.</text>
</comment>
<reference evidence="5 6" key="1">
    <citation type="submission" date="2012-09" db="EMBL/GenBank/DDBJ databases">
        <title>Draft Genome Sequences of 6 Strains from Genus Thauera.</title>
        <authorList>
            <person name="Liu B."/>
            <person name="Shapleigh J.P."/>
            <person name="Frostegard A.H."/>
        </authorList>
    </citation>
    <scope>NUCLEOTIDE SEQUENCE [LARGE SCALE GENOMIC DNA]</scope>
    <source>
        <strain evidence="5 6">B4P</strain>
    </source>
</reference>
<dbReference type="InterPro" id="IPR028098">
    <property type="entry name" value="Glyco_trans_4-like_N"/>
</dbReference>
<evidence type="ECO:0000259" key="4">
    <source>
        <dbReference type="Pfam" id="PF13439"/>
    </source>
</evidence>
<evidence type="ECO:0008006" key="7">
    <source>
        <dbReference type="Google" id="ProtNLM"/>
    </source>
</evidence>
<evidence type="ECO:0000313" key="5">
    <source>
        <dbReference type="EMBL" id="ENO98559.1"/>
    </source>
</evidence>
<dbReference type="PANTHER" id="PTHR12526">
    <property type="entry name" value="GLYCOSYLTRANSFERASE"/>
    <property type="match status" value="1"/>
</dbReference>
<dbReference type="Pfam" id="PF00534">
    <property type="entry name" value="Glycos_transf_1"/>
    <property type="match status" value="1"/>
</dbReference>
<evidence type="ECO:0000256" key="2">
    <source>
        <dbReference type="ARBA" id="ARBA00022679"/>
    </source>
</evidence>